<evidence type="ECO:0000313" key="8">
    <source>
        <dbReference type="Proteomes" id="UP000178873"/>
    </source>
</evidence>
<accession>A0A1G2M262</accession>
<evidence type="ECO:0000256" key="1">
    <source>
        <dbReference type="ARBA" id="ARBA00022490"/>
    </source>
</evidence>
<dbReference type="AlphaFoldDB" id="A0A1G2M262"/>
<evidence type="ECO:0000256" key="4">
    <source>
        <dbReference type="ARBA" id="ARBA00022755"/>
    </source>
</evidence>
<keyword evidence="5" id="KW-0067">ATP-binding</keyword>
<keyword evidence="1" id="KW-0963">Cytoplasm</keyword>
<dbReference type="SUPFAM" id="SSF82697">
    <property type="entry name" value="PurS-like"/>
    <property type="match status" value="1"/>
</dbReference>
<name>A0A1G2M262_9BACT</name>
<keyword evidence="3" id="KW-0547">Nucleotide-binding</keyword>
<organism evidence="7 8">
    <name type="scientific">Candidatus Taylorbacteria bacterium RIFCSPHIGHO2_01_FULL_46_22b</name>
    <dbReference type="NCBI Taxonomy" id="1802301"/>
    <lineage>
        <taxon>Bacteria</taxon>
        <taxon>Candidatus Tayloriibacteriota</taxon>
    </lineage>
</organism>
<dbReference type="NCBIfam" id="TIGR00302">
    <property type="entry name" value="phosphoribosylformylglycinamidine synthase subunit PurS"/>
    <property type="match status" value="1"/>
</dbReference>
<evidence type="ECO:0000256" key="6">
    <source>
        <dbReference type="NCBIfam" id="TIGR00302"/>
    </source>
</evidence>
<proteinExistence type="predicted"/>
<keyword evidence="4" id="KW-0658">Purine biosynthesis</keyword>
<evidence type="ECO:0000256" key="2">
    <source>
        <dbReference type="ARBA" id="ARBA00022598"/>
    </source>
</evidence>
<dbReference type="STRING" id="1802301.A2664_01185"/>
<dbReference type="InterPro" id="IPR003850">
    <property type="entry name" value="PurS"/>
</dbReference>
<dbReference type="PANTHER" id="PTHR34696">
    <property type="entry name" value="PHOSPHORIBOSYLFORMYLGLYCINAMIDINE SYNTHASE SUBUNIT PURS"/>
    <property type="match status" value="1"/>
</dbReference>
<dbReference type="Proteomes" id="UP000178873">
    <property type="component" value="Unassembled WGS sequence"/>
</dbReference>
<dbReference type="Pfam" id="PF02700">
    <property type="entry name" value="PurS"/>
    <property type="match status" value="1"/>
</dbReference>
<reference evidence="7 8" key="1">
    <citation type="journal article" date="2016" name="Nat. Commun.">
        <title>Thousands of microbial genomes shed light on interconnected biogeochemical processes in an aquifer system.</title>
        <authorList>
            <person name="Anantharaman K."/>
            <person name="Brown C.T."/>
            <person name="Hug L.A."/>
            <person name="Sharon I."/>
            <person name="Castelle C.J."/>
            <person name="Probst A.J."/>
            <person name="Thomas B.C."/>
            <person name="Singh A."/>
            <person name="Wilkins M.J."/>
            <person name="Karaoz U."/>
            <person name="Brodie E.L."/>
            <person name="Williams K.H."/>
            <person name="Hubbard S.S."/>
            <person name="Banfield J.F."/>
        </authorList>
    </citation>
    <scope>NUCLEOTIDE SEQUENCE [LARGE SCALE GENOMIC DNA]</scope>
</reference>
<sequence>MDQQFDVTVLITPRGVVLDPPAVAVLNALKHFEAGKIVTKVHMGRFISLTVTAKNPEEAKAQVDQMCRDNRAPTLIYNPVMETFRIETAVPTPTK</sequence>
<dbReference type="GO" id="GO:0004642">
    <property type="term" value="F:phosphoribosylformylglycinamidine synthase activity"/>
    <property type="evidence" value="ECO:0007669"/>
    <property type="project" value="UniProtKB-UniRule"/>
</dbReference>
<evidence type="ECO:0000256" key="3">
    <source>
        <dbReference type="ARBA" id="ARBA00022741"/>
    </source>
</evidence>
<protein>
    <recommendedName>
        <fullName evidence="6">Phosphoribosylformylglycinamidine synthase subunit PurS</fullName>
    </recommendedName>
</protein>
<dbReference type="GO" id="GO:0009152">
    <property type="term" value="P:purine ribonucleotide biosynthetic process"/>
    <property type="evidence" value="ECO:0007669"/>
    <property type="project" value="UniProtKB-UniRule"/>
</dbReference>
<evidence type="ECO:0000313" key="7">
    <source>
        <dbReference type="EMBL" id="OHA17947.1"/>
    </source>
</evidence>
<dbReference type="PANTHER" id="PTHR34696:SF1">
    <property type="entry name" value="PHOSPHORIBOSYLFORMYLGLYCINAMIDINE SYNTHASE SUBUNIT PURS"/>
    <property type="match status" value="1"/>
</dbReference>
<comment type="caution">
    <text evidence="7">The sequence shown here is derived from an EMBL/GenBank/DDBJ whole genome shotgun (WGS) entry which is preliminary data.</text>
</comment>
<dbReference type="Gene3D" id="3.30.1280.10">
    <property type="entry name" value="Phosphoribosylformylglycinamidine synthase subunit PurS"/>
    <property type="match status" value="1"/>
</dbReference>
<gene>
    <name evidence="7" type="ORF">A2664_01185</name>
</gene>
<dbReference type="EMBL" id="MHRF01000010">
    <property type="protein sequence ID" value="OHA17947.1"/>
    <property type="molecule type" value="Genomic_DNA"/>
</dbReference>
<dbReference type="InterPro" id="IPR036604">
    <property type="entry name" value="PurS-like_sf"/>
</dbReference>
<evidence type="ECO:0000256" key="5">
    <source>
        <dbReference type="ARBA" id="ARBA00022840"/>
    </source>
</evidence>
<keyword evidence="2" id="KW-0436">Ligase</keyword>
<dbReference type="GO" id="GO:0005524">
    <property type="term" value="F:ATP binding"/>
    <property type="evidence" value="ECO:0007669"/>
    <property type="project" value="UniProtKB-KW"/>
</dbReference>